<dbReference type="PANTHER" id="PTHR31642:SF115">
    <property type="entry name" value="PROTEIN ECERIFERUM 26-LIKE"/>
    <property type="match status" value="1"/>
</dbReference>
<dbReference type="OrthoDB" id="1862401at2759"/>
<evidence type="ECO:0000256" key="1">
    <source>
        <dbReference type="ARBA" id="ARBA00009861"/>
    </source>
</evidence>
<evidence type="ECO:0000313" key="2">
    <source>
        <dbReference type="EMBL" id="OVA01849.1"/>
    </source>
</evidence>
<dbReference type="InParanoid" id="A0A200PUF8"/>
<dbReference type="EMBL" id="MVGT01004037">
    <property type="protein sequence ID" value="OVA01849.1"/>
    <property type="molecule type" value="Genomic_DNA"/>
</dbReference>
<reference evidence="2 3" key="1">
    <citation type="journal article" date="2017" name="Mol. Plant">
        <title>The Genome of Medicinal Plant Macleaya cordata Provides New Insights into Benzylisoquinoline Alkaloids Metabolism.</title>
        <authorList>
            <person name="Liu X."/>
            <person name="Liu Y."/>
            <person name="Huang P."/>
            <person name="Ma Y."/>
            <person name="Qing Z."/>
            <person name="Tang Q."/>
            <person name="Cao H."/>
            <person name="Cheng P."/>
            <person name="Zheng Y."/>
            <person name="Yuan Z."/>
            <person name="Zhou Y."/>
            <person name="Liu J."/>
            <person name="Tang Z."/>
            <person name="Zhuo Y."/>
            <person name="Zhang Y."/>
            <person name="Yu L."/>
            <person name="Huang J."/>
            <person name="Yang P."/>
            <person name="Peng Q."/>
            <person name="Zhang J."/>
            <person name="Jiang W."/>
            <person name="Zhang Z."/>
            <person name="Lin K."/>
            <person name="Ro D.K."/>
            <person name="Chen X."/>
            <person name="Xiong X."/>
            <person name="Shang Y."/>
            <person name="Huang S."/>
            <person name="Zeng J."/>
        </authorList>
    </citation>
    <scope>NUCLEOTIDE SEQUENCE [LARGE SCALE GENOMIC DNA]</scope>
    <source>
        <strain evidence="3">cv. BLH2017</strain>
        <tissue evidence="2">Root</tissue>
    </source>
</reference>
<keyword evidence="2" id="KW-0808">Transferase</keyword>
<sequence length="442" mass="49245">MVATDDVENLVYDMKLSSVVPAGVTQENMVKELTCMDLVMKLYYLRGVYFFASNAVQGLKIRDLKEPMFKWLEICYVTSGRIRKSETGRPFIKCNDSGVRIIEARCDKTLDEWLEMKDYSLHNRLVFNQVLGPELAYSPLVHIQFTWFKCGGLSVGLSWAHVLGDAFAASNFINMWGQGMAGHLPTKSLPLPKSQTQTQTMKAEIQPSSAAETEPFSVKRVEPVGDHWVAANTCKMETFSFQITASQLHHLQSEISSKSDGTDKIPTFEALSAVIWQCIAKTREGQEPKMVTICRNDSPKRDDDVSSNNQILSVVEADFSVAVAEVSELAALIIKKSVEEKSLIEETVEKDQGLSDFLVYGANLTFVDLEEVGLYGLELKGHKPVFANYTIHGVSNEGVVLVLPGPEDFKEAGGSGRTVTVILQENQVTQLREELKKEWCIV</sequence>
<name>A0A200PUF8_MACCD</name>
<dbReference type="PANTHER" id="PTHR31642">
    <property type="entry name" value="TRICHOTHECENE 3-O-ACETYLTRANSFERASE"/>
    <property type="match status" value="1"/>
</dbReference>
<keyword evidence="3" id="KW-1185">Reference proteome</keyword>
<dbReference type="FunCoup" id="A0A200PUF8">
    <property type="interactions" value="107"/>
</dbReference>
<dbReference type="GO" id="GO:0016747">
    <property type="term" value="F:acyltransferase activity, transferring groups other than amino-acyl groups"/>
    <property type="evidence" value="ECO:0007669"/>
    <property type="project" value="TreeGrafter"/>
</dbReference>
<dbReference type="InterPro" id="IPR050317">
    <property type="entry name" value="Plant_Fungal_Acyltransferase"/>
</dbReference>
<organism evidence="2 3">
    <name type="scientific">Macleaya cordata</name>
    <name type="common">Five-seeded plume-poppy</name>
    <name type="synonym">Bocconia cordata</name>
    <dbReference type="NCBI Taxonomy" id="56857"/>
    <lineage>
        <taxon>Eukaryota</taxon>
        <taxon>Viridiplantae</taxon>
        <taxon>Streptophyta</taxon>
        <taxon>Embryophyta</taxon>
        <taxon>Tracheophyta</taxon>
        <taxon>Spermatophyta</taxon>
        <taxon>Magnoliopsida</taxon>
        <taxon>Ranunculales</taxon>
        <taxon>Papaveraceae</taxon>
        <taxon>Papaveroideae</taxon>
        <taxon>Macleaya</taxon>
    </lineage>
</organism>
<dbReference type="AlphaFoldDB" id="A0A200PUF8"/>
<dbReference type="Gene3D" id="3.30.559.10">
    <property type="entry name" value="Chloramphenicol acetyltransferase-like domain"/>
    <property type="match status" value="2"/>
</dbReference>
<dbReference type="InterPro" id="IPR023213">
    <property type="entry name" value="CAT-like_dom_sf"/>
</dbReference>
<accession>A0A200PUF8</accession>
<comment type="similarity">
    <text evidence="1">Belongs to the plant acyltransferase family.</text>
</comment>
<dbReference type="Proteomes" id="UP000195402">
    <property type="component" value="Unassembled WGS sequence"/>
</dbReference>
<gene>
    <name evidence="2" type="ORF">BVC80_9075g97</name>
</gene>
<evidence type="ECO:0000313" key="3">
    <source>
        <dbReference type="Proteomes" id="UP000195402"/>
    </source>
</evidence>
<dbReference type="Pfam" id="PF02458">
    <property type="entry name" value="Transferase"/>
    <property type="match status" value="1"/>
</dbReference>
<comment type="caution">
    <text evidence="2">The sequence shown here is derived from an EMBL/GenBank/DDBJ whole genome shotgun (WGS) entry which is preliminary data.</text>
</comment>
<dbReference type="OMA" id="NEMKVGY"/>
<proteinExistence type="inferred from homology"/>
<dbReference type="STRING" id="56857.A0A200PUF8"/>
<protein>
    <submittedName>
        <fullName evidence="2">Transferase</fullName>
    </submittedName>
</protein>